<accession>A0A444XRX3</accession>
<evidence type="ECO:0000313" key="2">
    <source>
        <dbReference type="Proteomes" id="UP000289738"/>
    </source>
</evidence>
<evidence type="ECO:0000313" key="1">
    <source>
        <dbReference type="EMBL" id="RYQ92488.1"/>
    </source>
</evidence>
<dbReference type="EMBL" id="SDMP01000019">
    <property type="protein sequence ID" value="RYQ92488.1"/>
    <property type="molecule type" value="Genomic_DNA"/>
</dbReference>
<dbReference type="AlphaFoldDB" id="A0A444XRX3"/>
<dbReference type="Proteomes" id="UP000289738">
    <property type="component" value="Chromosome B09"/>
</dbReference>
<gene>
    <name evidence="1" type="ORF">Ahy_B09g098719</name>
</gene>
<reference evidence="1 2" key="1">
    <citation type="submission" date="2019-01" db="EMBL/GenBank/DDBJ databases">
        <title>Sequencing of cultivated peanut Arachis hypogaea provides insights into genome evolution and oil improvement.</title>
        <authorList>
            <person name="Chen X."/>
        </authorList>
    </citation>
    <scope>NUCLEOTIDE SEQUENCE [LARGE SCALE GENOMIC DNA]</scope>
    <source>
        <strain evidence="2">cv. Fuhuasheng</strain>
        <tissue evidence="1">Leaves</tissue>
    </source>
</reference>
<comment type="caution">
    <text evidence="1">The sequence shown here is derived from an EMBL/GenBank/DDBJ whole genome shotgun (WGS) entry which is preliminary data.</text>
</comment>
<protein>
    <submittedName>
        <fullName evidence="1">Uncharacterized protein</fullName>
    </submittedName>
</protein>
<name>A0A444XRX3_ARAHY</name>
<organism evidence="1 2">
    <name type="scientific">Arachis hypogaea</name>
    <name type="common">Peanut</name>
    <dbReference type="NCBI Taxonomy" id="3818"/>
    <lineage>
        <taxon>Eukaryota</taxon>
        <taxon>Viridiplantae</taxon>
        <taxon>Streptophyta</taxon>
        <taxon>Embryophyta</taxon>
        <taxon>Tracheophyta</taxon>
        <taxon>Spermatophyta</taxon>
        <taxon>Magnoliopsida</taxon>
        <taxon>eudicotyledons</taxon>
        <taxon>Gunneridae</taxon>
        <taxon>Pentapetalae</taxon>
        <taxon>rosids</taxon>
        <taxon>fabids</taxon>
        <taxon>Fabales</taxon>
        <taxon>Fabaceae</taxon>
        <taxon>Papilionoideae</taxon>
        <taxon>50 kb inversion clade</taxon>
        <taxon>dalbergioids sensu lato</taxon>
        <taxon>Dalbergieae</taxon>
        <taxon>Pterocarpus clade</taxon>
        <taxon>Arachis</taxon>
    </lineage>
</organism>
<proteinExistence type="predicted"/>
<sequence length="66" mass="7526">MAFKEKKECEKIKCHRPYITIFRFPTAAAAAKSRGEGKSPKLLEQLSKVSVSLKSQTFYPQNGHQR</sequence>
<keyword evidence="2" id="KW-1185">Reference proteome</keyword>